<gene>
    <name evidence="8" type="primary">tadA</name>
    <name evidence="10" type="ORF">H8S11_11200</name>
</gene>
<dbReference type="GO" id="GO:0008270">
    <property type="term" value="F:zinc ion binding"/>
    <property type="evidence" value="ECO:0007669"/>
    <property type="project" value="UniProtKB-UniRule"/>
</dbReference>
<evidence type="ECO:0000313" key="10">
    <source>
        <dbReference type="EMBL" id="MBC5723375.1"/>
    </source>
</evidence>
<evidence type="ECO:0000256" key="4">
    <source>
        <dbReference type="ARBA" id="ARBA00022723"/>
    </source>
</evidence>
<organism evidence="10 11">
    <name type="scientific">Flintibacter hominis</name>
    <dbReference type="NCBI Taxonomy" id="2763048"/>
    <lineage>
        <taxon>Bacteria</taxon>
        <taxon>Bacillati</taxon>
        <taxon>Bacillota</taxon>
        <taxon>Clostridia</taxon>
        <taxon>Eubacteriales</taxon>
        <taxon>Flintibacter</taxon>
    </lineage>
</organism>
<dbReference type="FunFam" id="3.40.140.10:FF:000005">
    <property type="entry name" value="tRNA-specific adenosine deaminase"/>
    <property type="match status" value="1"/>
</dbReference>
<keyword evidence="11" id="KW-1185">Reference proteome</keyword>
<evidence type="ECO:0000313" key="11">
    <source>
        <dbReference type="Proteomes" id="UP000628736"/>
    </source>
</evidence>
<dbReference type="CDD" id="cd01285">
    <property type="entry name" value="nucleoside_deaminase"/>
    <property type="match status" value="1"/>
</dbReference>
<evidence type="ECO:0000256" key="6">
    <source>
        <dbReference type="ARBA" id="ARBA00022833"/>
    </source>
</evidence>
<dbReference type="InterPro" id="IPR028883">
    <property type="entry name" value="tRNA_aden_deaminase"/>
</dbReference>
<comment type="cofactor">
    <cofactor evidence="8">
        <name>Zn(2+)</name>
        <dbReference type="ChEBI" id="CHEBI:29105"/>
    </cofactor>
    <text evidence="8">Binds 1 zinc ion per subunit.</text>
</comment>
<sequence>MNHEQYMRRALELAMEAQAEGDVPVGCVIVRNGEIVGEGRNRREERGDATAHAELEAIRDACARTGSWRLHGCTLYVTLEPCPMCAGGIINARIDRIYYGAGDEKAGCCGSVLNLFEERFNHHPRIYRGPLREECEAVLQKFFEALR</sequence>
<keyword evidence="4 8" id="KW-0479">Metal-binding</keyword>
<dbReference type="Pfam" id="PF14437">
    <property type="entry name" value="MafB19-deam"/>
    <property type="match status" value="1"/>
</dbReference>
<dbReference type="GO" id="GO:0002100">
    <property type="term" value="P:tRNA wobble adenosine to inosine editing"/>
    <property type="evidence" value="ECO:0007669"/>
    <property type="project" value="UniProtKB-UniRule"/>
</dbReference>
<comment type="function">
    <text evidence="8">Catalyzes the deamination of adenosine to inosine at the wobble position 34 of tRNA(Arg2).</text>
</comment>
<evidence type="ECO:0000256" key="3">
    <source>
        <dbReference type="ARBA" id="ARBA00022694"/>
    </source>
</evidence>
<dbReference type="SUPFAM" id="SSF53927">
    <property type="entry name" value="Cytidine deaminase-like"/>
    <property type="match status" value="1"/>
</dbReference>
<dbReference type="Proteomes" id="UP000628736">
    <property type="component" value="Unassembled WGS sequence"/>
</dbReference>
<feature type="binding site" evidence="8">
    <location>
        <position position="52"/>
    </location>
    <ligand>
        <name>Zn(2+)</name>
        <dbReference type="ChEBI" id="CHEBI:29105"/>
        <note>catalytic</note>
    </ligand>
</feature>
<dbReference type="PANTHER" id="PTHR11079">
    <property type="entry name" value="CYTOSINE DEAMINASE FAMILY MEMBER"/>
    <property type="match status" value="1"/>
</dbReference>
<dbReference type="InterPro" id="IPR002125">
    <property type="entry name" value="CMP_dCMP_dom"/>
</dbReference>
<protein>
    <recommendedName>
        <fullName evidence="8">tRNA-specific adenosine deaminase</fullName>
        <ecNumber evidence="8">3.5.4.33</ecNumber>
    </recommendedName>
</protein>
<dbReference type="EC" id="3.5.4.33" evidence="8"/>
<keyword evidence="6 8" id="KW-0862">Zinc</keyword>
<comment type="similarity">
    <text evidence="1">Belongs to the cytidine and deoxycytidylate deaminase family. ADAT2 subfamily.</text>
</comment>
<reference evidence="10" key="1">
    <citation type="submission" date="2020-08" db="EMBL/GenBank/DDBJ databases">
        <title>Genome public.</title>
        <authorList>
            <person name="Liu C."/>
            <person name="Sun Q."/>
        </authorList>
    </citation>
    <scope>NUCLEOTIDE SEQUENCE</scope>
    <source>
        <strain evidence="10">NSJ-23</strain>
    </source>
</reference>
<name>A0A8J6JAA7_9FIRM</name>
<dbReference type="AlphaFoldDB" id="A0A8J6JAA7"/>
<comment type="caution">
    <text evidence="10">The sequence shown here is derived from an EMBL/GenBank/DDBJ whole genome shotgun (WGS) entry which is preliminary data.</text>
</comment>
<evidence type="ECO:0000256" key="8">
    <source>
        <dbReference type="HAMAP-Rule" id="MF_00972"/>
    </source>
</evidence>
<evidence type="ECO:0000256" key="5">
    <source>
        <dbReference type="ARBA" id="ARBA00022801"/>
    </source>
</evidence>
<dbReference type="PANTHER" id="PTHR11079:SF202">
    <property type="entry name" value="TRNA-SPECIFIC ADENOSINE DEAMINASE"/>
    <property type="match status" value="1"/>
</dbReference>
<feature type="domain" description="CMP/dCMP-type deaminase" evidence="9">
    <location>
        <begin position="1"/>
        <end position="134"/>
    </location>
</feature>
<dbReference type="InterPro" id="IPR016192">
    <property type="entry name" value="APOBEC/CMP_deaminase_Zn-bd"/>
</dbReference>
<proteinExistence type="inferred from homology"/>
<accession>A0A8J6JAA7</accession>
<dbReference type="NCBIfam" id="NF008113">
    <property type="entry name" value="PRK10860.1"/>
    <property type="match status" value="1"/>
</dbReference>
<dbReference type="InterPro" id="IPR058535">
    <property type="entry name" value="MafB19-deam"/>
</dbReference>
<dbReference type="InterPro" id="IPR016193">
    <property type="entry name" value="Cytidine_deaminase-like"/>
</dbReference>
<dbReference type="HAMAP" id="MF_00972">
    <property type="entry name" value="tRNA_aden_deaminase"/>
    <property type="match status" value="1"/>
</dbReference>
<feature type="active site" description="Proton donor" evidence="8">
    <location>
        <position position="54"/>
    </location>
</feature>
<comment type="subunit">
    <text evidence="2 8">Homodimer.</text>
</comment>
<dbReference type="PROSITE" id="PS51747">
    <property type="entry name" value="CYT_DCMP_DEAMINASES_2"/>
    <property type="match status" value="1"/>
</dbReference>
<keyword evidence="5 8" id="KW-0378">Hydrolase</keyword>
<dbReference type="EMBL" id="JACOPO010000008">
    <property type="protein sequence ID" value="MBC5723375.1"/>
    <property type="molecule type" value="Genomic_DNA"/>
</dbReference>
<dbReference type="GO" id="GO:0052717">
    <property type="term" value="F:tRNA-specific adenosine-34 deaminase activity"/>
    <property type="evidence" value="ECO:0007669"/>
    <property type="project" value="UniProtKB-UniRule"/>
</dbReference>
<dbReference type="RefSeq" id="WP_186853197.1">
    <property type="nucleotide sequence ID" value="NZ_JACOPO010000008.1"/>
</dbReference>
<feature type="binding site" evidence="8">
    <location>
        <position position="82"/>
    </location>
    <ligand>
        <name>Zn(2+)</name>
        <dbReference type="ChEBI" id="CHEBI:29105"/>
        <note>catalytic</note>
    </ligand>
</feature>
<feature type="binding site" evidence="8">
    <location>
        <position position="85"/>
    </location>
    <ligand>
        <name>Zn(2+)</name>
        <dbReference type="ChEBI" id="CHEBI:29105"/>
        <note>catalytic</note>
    </ligand>
</feature>
<dbReference type="PROSITE" id="PS00903">
    <property type="entry name" value="CYT_DCMP_DEAMINASES_1"/>
    <property type="match status" value="1"/>
</dbReference>
<dbReference type="Gene3D" id="3.40.140.10">
    <property type="entry name" value="Cytidine Deaminase, domain 2"/>
    <property type="match status" value="1"/>
</dbReference>
<evidence type="ECO:0000256" key="2">
    <source>
        <dbReference type="ARBA" id="ARBA00011738"/>
    </source>
</evidence>
<evidence type="ECO:0000256" key="1">
    <source>
        <dbReference type="ARBA" id="ARBA00010669"/>
    </source>
</evidence>
<evidence type="ECO:0000256" key="7">
    <source>
        <dbReference type="ARBA" id="ARBA00048045"/>
    </source>
</evidence>
<comment type="catalytic activity">
    <reaction evidence="7 8">
        <text>adenosine(34) in tRNA + H2O + H(+) = inosine(34) in tRNA + NH4(+)</text>
        <dbReference type="Rhea" id="RHEA:43168"/>
        <dbReference type="Rhea" id="RHEA-COMP:10373"/>
        <dbReference type="Rhea" id="RHEA-COMP:10374"/>
        <dbReference type="ChEBI" id="CHEBI:15377"/>
        <dbReference type="ChEBI" id="CHEBI:15378"/>
        <dbReference type="ChEBI" id="CHEBI:28938"/>
        <dbReference type="ChEBI" id="CHEBI:74411"/>
        <dbReference type="ChEBI" id="CHEBI:82852"/>
        <dbReference type="EC" id="3.5.4.33"/>
    </reaction>
</comment>
<keyword evidence="3 8" id="KW-0819">tRNA processing</keyword>
<evidence type="ECO:0000259" key="9">
    <source>
        <dbReference type="PROSITE" id="PS51747"/>
    </source>
</evidence>